<feature type="chain" id="PRO_5021450134" description="Cyanovirin-N domain-containing protein" evidence="1">
    <location>
        <begin position="19"/>
        <end position="159"/>
    </location>
</feature>
<organism evidence="3 4">
    <name type="scientific">Xylaria hypoxylon</name>
    <dbReference type="NCBI Taxonomy" id="37992"/>
    <lineage>
        <taxon>Eukaryota</taxon>
        <taxon>Fungi</taxon>
        <taxon>Dikarya</taxon>
        <taxon>Ascomycota</taxon>
        <taxon>Pezizomycotina</taxon>
        <taxon>Sordariomycetes</taxon>
        <taxon>Xylariomycetidae</taxon>
        <taxon>Xylariales</taxon>
        <taxon>Xylariaceae</taxon>
        <taxon>Xylaria</taxon>
    </lineage>
</organism>
<name>A0A4Z0YWL7_9PEZI</name>
<evidence type="ECO:0000259" key="2">
    <source>
        <dbReference type="Pfam" id="PF08881"/>
    </source>
</evidence>
<gene>
    <name evidence="3" type="ORF">E0Z10_g395</name>
</gene>
<dbReference type="Pfam" id="PF08881">
    <property type="entry name" value="CVNH"/>
    <property type="match status" value="1"/>
</dbReference>
<evidence type="ECO:0000313" key="4">
    <source>
        <dbReference type="Proteomes" id="UP000297716"/>
    </source>
</evidence>
<evidence type="ECO:0000313" key="3">
    <source>
        <dbReference type="EMBL" id="TGJ88367.1"/>
    </source>
</evidence>
<dbReference type="EMBL" id="SKBN01000003">
    <property type="protein sequence ID" value="TGJ88367.1"/>
    <property type="molecule type" value="Genomic_DNA"/>
</dbReference>
<keyword evidence="4" id="KW-1185">Reference proteome</keyword>
<dbReference type="Gene3D" id="2.30.60.10">
    <property type="entry name" value="Cyanovirin-N"/>
    <property type="match status" value="1"/>
</dbReference>
<reference evidence="3 4" key="1">
    <citation type="submission" date="2019-03" db="EMBL/GenBank/DDBJ databases">
        <title>Draft genome sequence of Xylaria hypoxylon DSM 108379, a ubiquitous saprotrophic-parasitic fungi on hardwood.</title>
        <authorList>
            <person name="Buettner E."/>
            <person name="Leonhardt S."/>
            <person name="Gebauer A.M."/>
            <person name="Liers C."/>
            <person name="Hofrichter M."/>
            <person name="Kellner H."/>
        </authorList>
    </citation>
    <scope>NUCLEOTIDE SEQUENCE [LARGE SCALE GENOMIC DNA]</scope>
    <source>
        <strain evidence="3 4">DSM 108379</strain>
    </source>
</reference>
<dbReference type="InterPro" id="IPR036673">
    <property type="entry name" value="Cyanovirin-N_sf"/>
</dbReference>
<dbReference type="SUPFAM" id="SSF51322">
    <property type="entry name" value="Cyanovirin-N"/>
    <property type="match status" value="1"/>
</dbReference>
<dbReference type="OrthoDB" id="2947935at2759"/>
<sequence length="159" mass="17566">MKLLSILALQSAFISVFAAPLSDECQAQEWSKLKSCHNFVLDQDGRDMAYLHAECHGFDQKAGKWKNVAAQLDLNKCMVNVNGHLQKGGNGHFAPGCENMNVRQDTEKGAVIFTATCNGRPPYAAHDNSLDLGYFITVDNGELTCFGLREPPCPECWEE</sequence>
<feature type="signal peptide" evidence="1">
    <location>
        <begin position="1"/>
        <end position="18"/>
    </location>
</feature>
<keyword evidence="1" id="KW-0732">Signal</keyword>
<proteinExistence type="predicted"/>
<dbReference type="InterPro" id="IPR011058">
    <property type="entry name" value="Cyanovirin-N"/>
</dbReference>
<comment type="caution">
    <text evidence="3">The sequence shown here is derived from an EMBL/GenBank/DDBJ whole genome shotgun (WGS) entry which is preliminary data.</text>
</comment>
<dbReference type="AlphaFoldDB" id="A0A4Z0YWL7"/>
<dbReference type="Proteomes" id="UP000297716">
    <property type="component" value="Unassembled WGS sequence"/>
</dbReference>
<accession>A0A4Z0YWL7</accession>
<evidence type="ECO:0000256" key="1">
    <source>
        <dbReference type="SAM" id="SignalP"/>
    </source>
</evidence>
<dbReference type="STRING" id="37992.A0A4Z0YWL7"/>
<feature type="domain" description="Cyanovirin-N" evidence="2">
    <location>
        <begin position="34"/>
        <end position="144"/>
    </location>
</feature>
<protein>
    <recommendedName>
        <fullName evidence="2">Cyanovirin-N domain-containing protein</fullName>
    </recommendedName>
</protein>